<accession>A0A6A7BHF0</accession>
<dbReference type="EMBL" id="MU006291">
    <property type="protein sequence ID" value="KAF2854956.1"/>
    <property type="molecule type" value="Genomic_DNA"/>
</dbReference>
<comment type="subcellular location">
    <subcellularLocation>
        <location evidence="1">Membrane</location>
        <topology evidence="1">Multi-pass membrane protein</topology>
    </subcellularLocation>
</comment>
<name>A0A6A7BHF0_9PLEO</name>
<feature type="transmembrane region" description="Helical" evidence="6">
    <location>
        <begin position="320"/>
        <end position="341"/>
    </location>
</feature>
<dbReference type="SUPFAM" id="SSF103473">
    <property type="entry name" value="MFS general substrate transporter"/>
    <property type="match status" value="1"/>
</dbReference>
<dbReference type="InterPro" id="IPR036259">
    <property type="entry name" value="MFS_trans_sf"/>
</dbReference>
<feature type="domain" description="Major facilitator superfamily (MFS) profile" evidence="7">
    <location>
        <begin position="51"/>
        <end position="479"/>
    </location>
</feature>
<feature type="transmembrane region" description="Helical" evidence="6">
    <location>
        <begin position="120"/>
        <end position="137"/>
    </location>
</feature>
<evidence type="ECO:0000313" key="8">
    <source>
        <dbReference type="EMBL" id="KAF2854956.1"/>
    </source>
</evidence>
<feature type="transmembrane region" description="Helical" evidence="6">
    <location>
        <begin position="51"/>
        <end position="70"/>
    </location>
</feature>
<keyword evidence="9" id="KW-1185">Reference proteome</keyword>
<dbReference type="PROSITE" id="PS50850">
    <property type="entry name" value="MFS"/>
    <property type="match status" value="1"/>
</dbReference>
<dbReference type="GO" id="GO:0022857">
    <property type="term" value="F:transmembrane transporter activity"/>
    <property type="evidence" value="ECO:0007669"/>
    <property type="project" value="InterPro"/>
</dbReference>
<evidence type="ECO:0000313" key="9">
    <source>
        <dbReference type="Proteomes" id="UP000799423"/>
    </source>
</evidence>
<dbReference type="OrthoDB" id="5296287at2759"/>
<evidence type="ECO:0000256" key="5">
    <source>
        <dbReference type="ARBA" id="ARBA00038347"/>
    </source>
</evidence>
<gene>
    <name evidence="8" type="ORF">T440DRAFT_485994</name>
</gene>
<feature type="transmembrane region" description="Helical" evidence="6">
    <location>
        <begin position="274"/>
        <end position="300"/>
    </location>
</feature>
<dbReference type="Proteomes" id="UP000799423">
    <property type="component" value="Unassembled WGS sequence"/>
</dbReference>
<evidence type="ECO:0000256" key="4">
    <source>
        <dbReference type="ARBA" id="ARBA00023136"/>
    </source>
</evidence>
<dbReference type="Pfam" id="PF07690">
    <property type="entry name" value="MFS_1"/>
    <property type="match status" value="1"/>
</dbReference>
<feature type="transmembrane region" description="Helical" evidence="6">
    <location>
        <begin position="452"/>
        <end position="475"/>
    </location>
</feature>
<feature type="transmembrane region" description="Helical" evidence="6">
    <location>
        <begin position="177"/>
        <end position="199"/>
    </location>
</feature>
<comment type="similarity">
    <text evidence="5">Belongs to the major facilitator superfamily. CAR1 family.</text>
</comment>
<sequence>MVYTDEEQPLLRIISHDQSSNHQINDEATLDFEPLDPEDPRNWRPAFKWSIVLLLALMAFAVTFTCIGVVPVASQIVEDLDGRHASPSTSALLVTIWELGEAAGPLLIAPLSEVFGRYPVMNVCNIGFIAATILAIGSQSSKVFIAARMLTGLAVASNVLNPAIIGDMFESDQRGSAMSLIMLAPLIGGAIGPAISGAIAQAMGWRQILIIATGLAVLCEILFLVCFRETYKMAILRRRIARSDRDGYGSEDSLDKDTKHKNVLKLWHSITRPFAVLFGSKVLLLLSMFASVSFSYFYVISVSLPGILVDIYGFTSTQTGSAFVSFSVGSFISVIVCNFSLDRIYIWLRQRSNAEAKPEYRLPLGILGAFLLPIAVTGYGWTAQYKLPVPLLLASVSLMGFSLLLTMVPLSAYVVDACGIYSASAMTGVIVTRCLAGTFFPLTTAPLVELLGYGWGFSCLGALSLSLAIVPVLILRYGHGWRQSSDFTRDP</sequence>
<dbReference type="Gene3D" id="1.20.1250.20">
    <property type="entry name" value="MFS general substrate transporter like domains"/>
    <property type="match status" value="1"/>
</dbReference>
<dbReference type="FunFam" id="1.20.1250.20:FF:000509">
    <property type="entry name" value="MFS general substrate transporter"/>
    <property type="match status" value="1"/>
</dbReference>
<feature type="transmembrane region" description="Helical" evidence="6">
    <location>
        <begin position="205"/>
        <end position="227"/>
    </location>
</feature>
<feature type="transmembrane region" description="Helical" evidence="6">
    <location>
        <begin position="90"/>
        <end position="108"/>
    </location>
</feature>
<keyword evidence="3 6" id="KW-1133">Transmembrane helix</keyword>
<dbReference type="AlphaFoldDB" id="A0A6A7BHF0"/>
<protein>
    <submittedName>
        <fullName evidence="8">MFS multidrug transporter-like protein</fullName>
    </submittedName>
</protein>
<keyword evidence="2 6" id="KW-0812">Transmembrane</keyword>
<reference evidence="8" key="1">
    <citation type="submission" date="2020-01" db="EMBL/GenBank/DDBJ databases">
        <authorList>
            <consortium name="DOE Joint Genome Institute"/>
            <person name="Haridas S."/>
            <person name="Albert R."/>
            <person name="Binder M."/>
            <person name="Bloem J."/>
            <person name="Labutti K."/>
            <person name="Salamov A."/>
            <person name="Andreopoulos B."/>
            <person name="Baker S.E."/>
            <person name="Barry K."/>
            <person name="Bills G."/>
            <person name="Bluhm B.H."/>
            <person name="Cannon C."/>
            <person name="Castanera R."/>
            <person name="Culley D.E."/>
            <person name="Daum C."/>
            <person name="Ezra D."/>
            <person name="Gonzalez J.B."/>
            <person name="Henrissat B."/>
            <person name="Kuo A."/>
            <person name="Liang C."/>
            <person name="Lipzen A."/>
            <person name="Lutzoni F."/>
            <person name="Magnuson J."/>
            <person name="Mondo S."/>
            <person name="Nolan M."/>
            <person name="Ohm R."/>
            <person name="Pangilinan J."/>
            <person name="Park H.-J."/>
            <person name="Ramirez L."/>
            <person name="Alfaro M."/>
            <person name="Sun H."/>
            <person name="Tritt A."/>
            <person name="Yoshinaga Y."/>
            <person name="Zwiers L.-H."/>
            <person name="Turgeon B.G."/>
            <person name="Goodwin S.B."/>
            <person name="Spatafora J.W."/>
            <person name="Crous P.W."/>
            <person name="Grigoriev I.V."/>
        </authorList>
    </citation>
    <scope>NUCLEOTIDE SEQUENCE</scope>
    <source>
        <strain evidence="8">IPT5</strain>
    </source>
</reference>
<keyword evidence="4 6" id="KW-0472">Membrane</keyword>
<evidence type="ECO:0000259" key="7">
    <source>
        <dbReference type="PROSITE" id="PS50850"/>
    </source>
</evidence>
<evidence type="ECO:0000256" key="2">
    <source>
        <dbReference type="ARBA" id="ARBA00022692"/>
    </source>
</evidence>
<dbReference type="PANTHER" id="PTHR23502">
    <property type="entry name" value="MAJOR FACILITATOR SUPERFAMILY"/>
    <property type="match status" value="1"/>
</dbReference>
<dbReference type="InterPro" id="IPR011701">
    <property type="entry name" value="MFS"/>
</dbReference>
<dbReference type="InterPro" id="IPR020846">
    <property type="entry name" value="MFS_dom"/>
</dbReference>
<feature type="transmembrane region" description="Helical" evidence="6">
    <location>
        <begin position="387"/>
        <end position="408"/>
    </location>
</feature>
<evidence type="ECO:0000256" key="3">
    <source>
        <dbReference type="ARBA" id="ARBA00022989"/>
    </source>
</evidence>
<proteinExistence type="inferred from homology"/>
<evidence type="ECO:0000256" key="6">
    <source>
        <dbReference type="SAM" id="Phobius"/>
    </source>
</evidence>
<evidence type="ECO:0000256" key="1">
    <source>
        <dbReference type="ARBA" id="ARBA00004141"/>
    </source>
</evidence>
<feature type="transmembrane region" description="Helical" evidence="6">
    <location>
        <begin position="362"/>
        <end position="381"/>
    </location>
</feature>
<dbReference type="GO" id="GO:0016020">
    <property type="term" value="C:membrane"/>
    <property type="evidence" value="ECO:0007669"/>
    <property type="project" value="UniProtKB-SubCell"/>
</dbReference>
<organism evidence="8 9">
    <name type="scientific">Plenodomus tracheiphilus IPT5</name>
    <dbReference type="NCBI Taxonomy" id="1408161"/>
    <lineage>
        <taxon>Eukaryota</taxon>
        <taxon>Fungi</taxon>
        <taxon>Dikarya</taxon>
        <taxon>Ascomycota</taxon>
        <taxon>Pezizomycotina</taxon>
        <taxon>Dothideomycetes</taxon>
        <taxon>Pleosporomycetidae</taxon>
        <taxon>Pleosporales</taxon>
        <taxon>Pleosporineae</taxon>
        <taxon>Leptosphaeriaceae</taxon>
        <taxon>Plenodomus</taxon>
    </lineage>
</organism>
<dbReference type="PANTHER" id="PTHR23502:SF163">
    <property type="entry name" value="MAJOR FACILITATOR SUPERFAMILY (MFS) PROFILE DOMAIN-CONTAINING PROTEIN"/>
    <property type="match status" value="1"/>
</dbReference>
<feature type="transmembrane region" description="Helical" evidence="6">
    <location>
        <begin position="143"/>
        <end position="165"/>
    </location>
</feature>
<feature type="transmembrane region" description="Helical" evidence="6">
    <location>
        <begin position="420"/>
        <end position="440"/>
    </location>
</feature>